<accession>A0A3E3E063</accession>
<organism evidence="3 4">
    <name type="scientific">Anaerofustis stercorihominis</name>
    <dbReference type="NCBI Taxonomy" id="214853"/>
    <lineage>
        <taxon>Bacteria</taxon>
        <taxon>Bacillati</taxon>
        <taxon>Bacillota</taxon>
        <taxon>Clostridia</taxon>
        <taxon>Eubacteriales</taxon>
        <taxon>Eubacteriaceae</taxon>
        <taxon>Anaerofustis</taxon>
    </lineage>
</organism>
<dbReference type="EMBL" id="QUSM01000002">
    <property type="protein sequence ID" value="RGD74942.1"/>
    <property type="molecule type" value="Genomic_DNA"/>
</dbReference>
<proteinExistence type="predicted"/>
<gene>
    <name evidence="3" type="ORF">DW687_01055</name>
</gene>
<dbReference type="GO" id="GO:0009401">
    <property type="term" value="P:phosphoenolpyruvate-dependent sugar phosphotransferase system"/>
    <property type="evidence" value="ECO:0007669"/>
    <property type="project" value="InterPro"/>
</dbReference>
<dbReference type="Gene3D" id="3.40.50.2300">
    <property type="match status" value="1"/>
</dbReference>
<evidence type="ECO:0000256" key="1">
    <source>
        <dbReference type="ARBA" id="ARBA00022679"/>
    </source>
</evidence>
<sequence length="98" mass="10441">MVAVNVVVACGSGIATSTVVEQRLKDIAEDNNLDINLKKTSISGLEGMLADADLVVVTSRYSNDDVKVKILSGTSLLTGIGEDIFIDKFVEAVKEIKK</sequence>
<dbReference type="Pfam" id="PF02302">
    <property type="entry name" value="PTS_IIB"/>
    <property type="match status" value="1"/>
</dbReference>
<dbReference type="InterPro" id="IPR013011">
    <property type="entry name" value="PTS_EIIB_2"/>
</dbReference>
<dbReference type="GO" id="GO:0008982">
    <property type="term" value="F:protein-N(PI)-phosphohistidine-sugar phosphotransferase activity"/>
    <property type="evidence" value="ECO:0007669"/>
    <property type="project" value="InterPro"/>
</dbReference>
<dbReference type="PROSITE" id="PS51099">
    <property type="entry name" value="PTS_EIIB_TYPE_2"/>
    <property type="match status" value="1"/>
</dbReference>
<dbReference type="SUPFAM" id="SSF52794">
    <property type="entry name" value="PTS system IIB component-like"/>
    <property type="match status" value="1"/>
</dbReference>
<dbReference type="Proteomes" id="UP000261212">
    <property type="component" value="Unassembled WGS sequence"/>
</dbReference>
<reference evidence="3 4" key="1">
    <citation type="submission" date="2018-08" db="EMBL/GenBank/DDBJ databases">
        <title>A genome reference for cultivated species of the human gut microbiota.</title>
        <authorList>
            <person name="Zou Y."/>
            <person name="Xue W."/>
            <person name="Luo G."/>
        </authorList>
    </citation>
    <scope>NUCLEOTIDE SEQUENCE [LARGE SCALE GENOMIC DNA]</scope>
    <source>
        <strain evidence="3 4">AM25-6</strain>
    </source>
</reference>
<name>A0A3E3E063_9FIRM</name>
<keyword evidence="1" id="KW-0808">Transferase</keyword>
<dbReference type="AlphaFoldDB" id="A0A3E3E063"/>
<evidence type="ECO:0000313" key="3">
    <source>
        <dbReference type="EMBL" id="RGD74942.1"/>
    </source>
</evidence>
<evidence type="ECO:0000313" key="4">
    <source>
        <dbReference type="Proteomes" id="UP000261212"/>
    </source>
</evidence>
<protein>
    <submittedName>
        <fullName evidence="3">PTS galactitol transporter subunit IIB</fullName>
    </submittedName>
</protein>
<evidence type="ECO:0000259" key="2">
    <source>
        <dbReference type="PROSITE" id="PS51099"/>
    </source>
</evidence>
<comment type="caution">
    <text evidence="3">The sequence shown here is derived from an EMBL/GenBank/DDBJ whole genome shotgun (WGS) entry which is preliminary data.</text>
</comment>
<feature type="domain" description="PTS EIIB type-2" evidence="2">
    <location>
        <begin position="4"/>
        <end position="97"/>
    </location>
</feature>
<dbReference type="InterPro" id="IPR003501">
    <property type="entry name" value="PTS_EIIB_2/3"/>
</dbReference>
<dbReference type="InterPro" id="IPR036095">
    <property type="entry name" value="PTS_EIIB-like_sf"/>
</dbReference>